<evidence type="ECO:0000313" key="1">
    <source>
        <dbReference type="EMBL" id="SJZ61512.1"/>
    </source>
</evidence>
<proteinExistence type="predicted"/>
<dbReference type="Pfam" id="PF12771">
    <property type="entry name" value="SusD-like_2"/>
    <property type="match status" value="1"/>
</dbReference>
<dbReference type="EMBL" id="FUWH01000003">
    <property type="protein sequence ID" value="SJZ61512.1"/>
    <property type="molecule type" value="Genomic_DNA"/>
</dbReference>
<keyword evidence="2" id="KW-1185">Reference proteome</keyword>
<dbReference type="OrthoDB" id="9766256at2"/>
<organism evidence="1 2">
    <name type="scientific">Sediminibacterium ginsengisoli</name>
    <dbReference type="NCBI Taxonomy" id="413434"/>
    <lineage>
        <taxon>Bacteria</taxon>
        <taxon>Pseudomonadati</taxon>
        <taxon>Bacteroidota</taxon>
        <taxon>Chitinophagia</taxon>
        <taxon>Chitinophagales</taxon>
        <taxon>Chitinophagaceae</taxon>
        <taxon>Sediminibacterium</taxon>
    </lineage>
</organism>
<dbReference type="InterPro" id="IPR011990">
    <property type="entry name" value="TPR-like_helical_dom_sf"/>
</dbReference>
<name>A0A1T4M3J5_9BACT</name>
<protein>
    <submittedName>
        <fullName evidence="1">Starch-binding associating with outer membrane</fullName>
    </submittedName>
</protein>
<dbReference type="Proteomes" id="UP000190888">
    <property type="component" value="Unassembled WGS sequence"/>
</dbReference>
<dbReference type="Gene3D" id="1.25.40.390">
    <property type="match status" value="1"/>
</dbReference>
<evidence type="ECO:0000313" key="2">
    <source>
        <dbReference type="Proteomes" id="UP000190888"/>
    </source>
</evidence>
<dbReference type="InterPro" id="IPR041662">
    <property type="entry name" value="SusD-like_2"/>
</dbReference>
<dbReference type="STRING" id="413434.SAMN04488132_103146"/>
<dbReference type="PROSITE" id="PS51257">
    <property type="entry name" value="PROKAR_LIPOPROTEIN"/>
    <property type="match status" value="1"/>
</dbReference>
<dbReference type="SUPFAM" id="SSF48452">
    <property type="entry name" value="TPR-like"/>
    <property type="match status" value="1"/>
</dbReference>
<gene>
    <name evidence="1" type="ORF">SAMN04488132_103146</name>
</gene>
<dbReference type="RefSeq" id="WP_078830642.1">
    <property type="nucleotide sequence ID" value="NZ_FUWH01000003.1"/>
</dbReference>
<dbReference type="AlphaFoldDB" id="A0A1T4M3J5"/>
<accession>A0A1T4M3J5</accession>
<sequence>MKAIKYFIITGLAAVSISMVSCTKNFSEINTNPNGSSLAAPEALLAPALYDVVTKNQTRALRLTNELMQDHVTTINSDEIHRYVIRPSESDYMWNNWYLQLTNFKDMYKGAAILQQKSLMGMALIMDAWVTSLITDLFGDVPYSEANMGKNNIYTPKFDSQKDIYTSILDKLDTANVYLAANQALTADQKPLDPLYAGDIAKWRKFGNSLLLRLLLRVSGKPEMNAGARIKKMVETSPATYPIFTTNDESAILRFTTTAPYVSAFNTYRDYDFNGDNGLAEFFINNLKDWGDPRIAKWAAPVGGQYLGIPSGYASGAVPDRKSYYPAALKDEPLLGNIINYSEVQFILAEAAVRGYISGNPKTYYDNGITNGITLWGYTVPANYLNGTDIMWNAGGSDGSKLEQIHLQKYYAMFFTDFQQWNEYRRTGHPVLPIGPGVLNNGKMPARFKYPVSVQSLNRANYEAAVAAMGGPDDLNTKMWWNK</sequence>
<reference evidence="1 2" key="1">
    <citation type="submission" date="2017-02" db="EMBL/GenBank/DDBJ databases">
        <authorList>
            <person name="Peterson S.W."/>
        </authorList>
    </citation>
    <scope>NUCLEOTIDE SEQUENCE [LARGE SCALE GENOMIC DNA]</scope>
    <source>
        <strain evidence="1 2">DSM 22335</strain>
    </source>
</reference>